<feature type="region of interest" description="Disordered" evidence="1">
    <location>
        <begin position="58"/>
        <end position="91"/>
    </location>
</feature>
<reference evidence="2 4" key="2">
    <citation type="journal article" date="2013" name="Nature">
        <title>Insights into bilaterian evolution from three spiralian genomes.</title>
        <authorList>
            <person name="Simakov O."/>
            <person name="Marletaz F."/>
            <person name="Cho S.J."/>
            <person name="Edsinger-Gonzales E."/>
            <person name="Havlak P."/>
            <person name="Hellsten U."/>
            <person name="Kuo D.H."/>
            <person name="Larsson T."/>
            <person name="Lv J."/>
            <person name="Arendt D."/>
            <person name="Savage R."/>
            <person name="Osoegawa K."/>
            <person name="de Jong P."/>
            <person name="Grimwood J."/>
            <person name="Chapman J.A."/>
            <person name="Shapiro H."/>
            <person name="Aerts A."/>
            <person name="Otillar R.P."/>
            <person name="Terry A.Y."/>
            <person name="Boore J.L."/>
            <person name="Grigoriev I.V."/>
            <person name="Lindberg D.R."/>
            <person name="Seaver E.C."/>
            <person name="Weisblat D.A."/>
            <person name="Putnam N.H."/>
            <person name="Rokhsar D.S."/>
        </authorList>
    </citation>
    <scope>NUCLEOTIDE SEQUENCE</scope>
    <source>
        <strain evidence="2 4">I ESC-2004</strain>
    </source>
</reference>
<feature type="region of interest" description="Disordered" evidence="1">
    <location>
        <begin position="176"/>
        <end position="197"/>
    </location>
</feature>
<proteinExistence type="predicted"/>
<accession>R7VDC2</accession>
<dbReference type="PANTHER" id="PTHR23011">
    <property type="entry name" value="CYCLIC NUCLEOTIDE-BINDING DOMAIN CONTAINING PROTEIN"/>
    <property type="match status" value="1"/>
</dbReference>
<reference evidence="3" key="3">
    <citation type="submission" date="2015-06" db="UniProtKB">
        <authorList>
            <consortium name="EnsemblMetazoa"/>
        </authorList>
    </citation>
    <scope>IDENTIFICATION</scope>
</reference>
<dbReference type="STRING" id="283909.R7VDC2"/>
<evidence type="ECO:0000313" key="2">
    <source>
        <dbReference type="EMBL" id="ELU16634.1"/>
    </source>
</evidence>
<evidence type="ECO:0000256" key="1">
    <source>
        <dbReference type="SAM" id="MobiDB-lite"/>
    </source>
</evidence>
<dbReference type="AlphaFoldDB" id="R7VDC2"/>
<feature type="compositionally biased region" description="Polar residues" evidence="1">
    <location>
        <begin position="67"/>
        <end position="77"/>
    </location>
</feature>
<evidence type="ECO:0008006" key="5">
    <source>
        <dbReference type="Google" id="ProtNLM"/>
    </source>
</evidence>
<gene>
    <name evidence="2" type="ORF">CAPTEDRAFT_228204</name>
</gene>
<evidence type="ECO:0000313" key="4">
    <source>
        <dbReference type="Proteomes" id="UP000014760"/>
    </source>
</evidence>
<feature type="compositionally biased region" description="Basic residues" evidence="1">
    <location>
        <begin position="117"/>
        <end position="129"/>
    </location>
</feature>
<protein>
    <recommendedName>
        <fullName evidence="5">Cyclic nucleotide-binding domain-containing protein</fullName>
    </recommendedName>
</protein>
<organism evidence="2">
    <name type="scientific">Capitella teleta</name>
    <name type="common">Polychaete worm</name>
    <dbReference type="NCBI Taxonomy" id="283909"/>
    <lineage>
        <taxon>Eukaryota</taxon>
        <taxon>Metazoa</taxon>
        <taxon>Spiralia</taxon>
        <taxon>Lophotrochozoa</taxon>
        <taxon>Annelida</taxon>
        <taxon>Polychaeta</taxon>
        <taxon>Sedentaria</taxon>
        <taxon>Scolecida</taxon>
        <taxon>Capitellidae</taxon>
        <taxon>Capitella</taxon>
    </lineage>
</organism>
<dbReference type="EnsemblMetazoa" id="CapteT228204">
    <property type="protein sequence ID" value="CapteP228204"/>
    <property type="gene ID" value="CapteG228204"/>
</dbReference>
<dbReference type="HOGENOM" id="CLU_850581_0_0_1"/>
<dbReference type="PANTHER" id="PTHR23011:SF28">
    <property type="entry name" value="CYCLIC NUCLEOTIDE-BINDING DOMAIN CONTAINING PROTEIN"/>
    <property type="match status" value="1"/>
</dbReference>
<dbReference type="EMBL" id="KB293041">
    <property type="protein sequence ID" value="ELU16634.1"/>
    <property type="molecule type" value="Genomic_DNA"/>
</dbReference>
<name>R7VDC2_CAPTE</name>
<evidence type="ECO:0000313" key="3">
    <source>
        <dbReference type="EnsemblMetazoa" id="CapteP228204"/>
    </source>
</evidence>
<reference evidence="4" key="1">
    <citation type="submission" date="2012-12" db="EMBL/GenBank/DDBJ databases">
        <authorList>
            <person name="Hellsten U."/>
            <person name="Grimwood J."/>
            <person name="Chapman J.A."/>
            <person name="Shapiro H."/>
            <person name="Aerts A."/>
            <person name="Otillar R.P."/>
            <person name="Terry A.Y."/>
            <person name="Boore J.L."/>
            <person name="Simakov O."/>
            <person name="Marletaz F."/>
            <person name="Cho S.-J."/>
            <person name="Edsinger-Gonzales E."/>
            <person name="Havlak P."/>
            <person name="Kuo D.-H."/>
            <person name="Larsson T."/>
            <person name="Lv J."/>
            <person name="Arendt D."/>
            <person name="Savage R."/>
            <person name="Osoegawa K."/>
            <person name="de Jong P."/>
            <person name="Lindberg D.R."/>
            <person name="Seaver E.C."/>
            <person name="Weisblat D.A."/>
            <person name="Putnam N.H."/>
            <person name="Grigoriev I.V."/>
            <person name="Rokhsar D.S."/>
        </authorList>
    </citation>
    <scope>NUCLEOTIDE SEQUENCE</scope>
    <source>
        <strain evidence="4">I ESC-2004</strain>
    </source>
</reference>
<dbReference type="Proteomes" id="UP000014760">
    <property type="component" value="Unassembled WGS sequence"/>
</dbReference>
<dbReference type="OrthoDB" id="166212at2759"/>
<feature type="region of interest" description="Disordered" evidence="1">
    <location>
        <begin position="110"/>
        <end position="146"/>
    </location>
</feature>
<keyword evidence="4" id="KW-1185">Reference proteome</keyword>
<sequence length="327" mass="37650">MLNVFPREIMFHYFKRGTLIEGNSKRSKWIYIIKSGMCRVMTQLREVWPKREWRPAPALSPAPFPRQGTSEQESRLNTGFRRKSVTRAPSPIERARTEYFATLLKEQELFEREQRQKTPKKKEKPKSPSKMKTTESESESETKPAVSLPAISRIEVAKDDEGSDKTAFLPLSEAHFGTQPQPPCSAEANHVTRTSSSNRNTKAEDCFACIGELREGDAFGLQDLQFSKENVEIDETPLEVALVSQGAELIMLSKSFFLKHMDEKYQRDIRNDIQPYPERDILQYNLQTEVNWKLFREDTVQGLVDLRMYAKAPPRSNESLKIQSPCV</sequence>
<dbReference type="EMBL" id="AMQN01017367">
    <property type="status" value="NOT_ANNOTATED_CDS"/>
    <property type="molecule type" value="Genomic_DNA"/>
</dbReference>